<evidence type="ECO:0000313" key="4">
    <source>
        <dbReference type="Proteomes" id="UP000026961"/>
    </source>
</evidence>
<evidence type="ECO:0000313" key="3">
    <source>
        <dbReference type="EnsemblPlants" id="OGLUM06G23090.1"/>
    </source>
</evidence>
<feature type="region of interest" description="Disordered" evidence="1">
    <location>
        <begin position="1"/>
        <end position="29"/>
    </location>
</feature>
<dbReference type="FunFam" id="3.40.50.1820:FF:000126">
    <property type="entry name" value="Lipase"/>
    <property type="match status" value="1"/>
</dbReference>
<protein>
    <recommendedName>
        <fullName evidence="2">Partial AB-hydrolase lipase domain-containing protein</fullName>
    </recommendedName>
</protein>
<reference evidence="3" key="2">
    <citation type="submission" date="2018-05" db="EMBL/GenBank/DDBJ databases">
        <title>OgluRS3 (Oryza glumaepatula Reference Sequence Version 3).</title>
        <authorList>
            <person name="Zhang J."/>
            <person name="Kudrna D."/>
            <person name="Lee S."/>
            <person name="Talag J."/>
            <person name="Welchert J."/>
            <person name="Wing R.A."/>
        </authorList>
    </citation>
    <scope>NUCLEOTIDE SEQUENCE [LARGE SCALE GENOMIC DNA]</scope>
</reference>
<dbReference type="PANTHER" id="PTHR11005">
    <property type="entry name" value="LYSOSOMAL ACID LIPASE-RELATED"/>
    <property type="match status" value="1"/>
</dbReference>
<evidence type="ECO:0000256" key="1">
    <source>
        <dbReference type="SAM" id="MobiDB-lite"/>
    </source>
</evidence>
<dbReference type="GO" id="GO:0006629">
    <property type="term" value="P:lipid metabolic process"/>
    <property type="evidence" value="ECO:0007669"/>
    <property type="project" value="InterPro"/>
</dbReference>
<name>A0A0E0AC74_9ORYZ</name>
<sequence>MWRPTHPASTAARDLDQDAHRPEGDLDQLGIGSMRHRVVPPIGVDGWKAQGLFISEQVTDEEVCTGPTLSQPVRKNGSRDVDPFEYGEALSWRNQSYMNDIADRCAPSPHPLSMCQSRAAAFGYPCEEYKVTTEDGYILSLKRIPHGPHDSNTSTEMRPPVLLFHGLMVDGATWVMSTPKQSLGFILADNGFDVWIANSRGTNSSRNHTSLSTKDPAYWEWSWDELASYDLPAVLQFAYDHTGEKIHYIGHSLGTLMILAAFSEHKLLDVVRSAVLLCPIAYLSRTKSKLLKLAAHIFLAETVHWLGFHEFNPVGPVAHEVLSQICGDPEINCYDLFSAVAGPDCCLNTSTFCAFLEHAPQSTSVRNLVHLSQLVRNGGVSRFDYGNAKDNMKHYNQPRPPPYNLSSIPNHVPIFLTHGGEDYLGDVPDTRHLLRTLVKKHNSDSIEVIYVPDYAHADFIMAYNAPELIYGPMVDFFKRH</sequence>
<dbReference type="EnsemblPlants" id="OGLUM06G23090.1">
    <property type="protein sequence ID" value="OGLUM06G23090.1"/>
    <property type="gene ID" value="OGLUM06G23090"/>
</dbReference>
<organism evidence="3">
    <name type="scientific">Oryza glumipatula</name>
    <dbReference type="NCBI Taxonomy" id="40148"/>
    <lineage>
        <taxon>Eukaryota</taxon>
        <taxon>Viridiplantae</taxon>
        <taxon>Streptophyta</taxon>
        <taxon>Embryophyta</taxon>
        <taxon>Tracheophyta</taxon>
        <taxon>Spermatophyta</taxon>
        <taxon>Magnoliopsida</taxon>
        <taxon>Liliopsida</taxon>
        <taxon>Poales</taxon>
        <taxon>Poaceae</taxon>
        <taxon>BOP clade</taxon>
        <taxon>Oryzoideae</taxon>
        <taxon>Oryzeae</taxon>
        <taxon>Oryzinae</taxon>
        <taxon>Oryza</taxon>
    </lineage>
</organism>
<dbReference type="Gene3D" id="3.40.50.1820">
    <property type="entry name" value="alpha/beta hydrolase"/>
    <property type="match status" value="1"/>
</dbReference>
<reference evidence="3" key="1">
    <citation type="submission" date="2015-04" db="UniProtKB">
        <authorList>
            <consortium name="EnsemblPlants"/>
        </authorList>
    </citation>
    <scope>IDENTIFICATION</scope>
</reference>
<feature type="compositionally biased region" description="Basic and acidic residues" evidence="1">
    <location>
        <begin position="13"/>
        <end position="24"/>
    </location>
</feature>
<dbReference type="AlphaFoldDB" id="A0A0E0AC74"/>
<dbReference type="STRING" id="40148.A0A0E0AC74"/>
<proteinExistence type="predicted"/>
<dbReference type="Pfam" id="PF04083">
    <property type="entry name" value="Abhydro_lipase"/>
    <property type="match status" value="1"/>
</dbReference>
<dbReference type="InterPro" id="IPR029058">
    <property type="entry name" value="AB_hydrolase_fold"/>
</dbReference>
<dbReference type="HOGENOM" id="CLU_010974_1_1_1"/>
<dbReference type="Gramene" id="OGLUM06G23090.1">
    <property type="protein sequence ID" value="OGLUM06G23090.1"/>
    <property type="gene ID" value="OGLUM06G23090"/>
</dbReference>
<evidence type="ECO:0000259" key="2">
    <source>
        <dbReference type="Pfam" id="PF04083"/>
    </source>
</evidence>
<dbReference type="Proteomes" id="UP000026961">
    <property type="component" value="Chromosome 6"/>
</dbReference>
<accession>A0A0E0AC74</accession>
<keyword evidence="4" id="KW-1185">Reference proteome</keyword>
<dbReference type="SUPFAM" id="SSF53474">
    <property type="entry name" value="alpha/beta-Hydrolases"/>
    <property type="match status" value="1"/>
</dbReference>
<dbReference type="InterPro" id="IPR006693">
    <property type="entry name" value="AB_hydrolase_lipase"/>
</dbReference>
<feature type="domain" description="Partial AB-hydrolase lipase" evidence="2">
    <location>
        <begin position="119"/>
        <end position="177"/>
    </location>
</feature>
<dbReference type="eggNOG" id="KOG2624">
    <property type="taxonomic scope" value="Eukaryota"/>
</dbReference>